<sequence length="273" mass="31342">MMKYDEIHIEDLEIYARHGVFPEETKLGQRFIVSVILYTNTRKAGTTDELECSIDYGSVSHFITRFMQENTYKLIEAAAENLVEALLFEYPLLTGVTLELKKPWAPIGLPLKYASVKISRFWHRAYLGMGSNMGDKKAYLDGAIEALNKIKGCQVEKVSEYLVTKPYGGVEQDDFLNACAQIKTLLSPEELLDVLHEIEKEAHRERIVRWGPRTLDLDILLYDDVVMETDDLIIPHIEMELRDFVLKPLSEIAPNLRHPVSKKTVTQMLKELQ</sequence>
<dbReference type="EMBL" id="CACRSY010000016">
    <property type="protein sequence ID" value="VYT29137.1"/>
    <property type="molecule type" value="Genomic_DNA"/>
</dbReference>
<keyword evidence="8 9" id="KW-0289">Folate biosynthesis</keyword>
<evidence type="ECO:0000259" key="10">
    <source>
        <dbReference type="PROSITE" id="PS00794"/>
    </source>
</evidence>
<keyword evidence="7" id="KW-0067">ATP-binding</keyword>
<evidence type="ECO:0000256" key="5">
    <source>
        <dbReference type="ARBA" id="ARBA00022741"/>
    </source>
</evidence>
<dbReference type="GO" id="GO:0046654">
    <property type="term" value="P:tetrahydrofolate biosynthetic process"/>
    <property type="evidence" value="ECO:0007669"/>
    <property type="project" value="UniProtKB-UniRule"/>
</dbReference>
<evidence type="ECO:0000256" key="2">
    <source>
        <dbReference type="ARBA" id="ARBA00005051"/>
    </source>
</evidence>
<dbReference type="NCBIfam" id="TIGR00525">
    <property type="entry name" value="folB"/>
    <property type="match status" value="1"/>
</dbReference>
<dbReference type="Pfam" id="PF02152">
    <property type="entry name" value="FolB"/>
    <property type="match status" value="1"/>
</dbReference>
<dbReference type="NCBIfam" id="TIGR00526">
    <property type="entry name" value="folB_dom"/>
    <property type="match status" value="1"/>
</dbReference>
<evidence type="ECO:0000256" key="9">
    <source>
        <dbReference type="RuleBase" id="RU362079"/>
    </source>
</evidence>
<protein>
    <recommendedName>
        <fullName evidence="9">Bifunctional folate synthesis protein</fullName>
    </recommendedName>
    <domain>
        <recommendedName>
            <fullName evidence="9">Dihydroneopterin aldolase</fullName>
            <shortName evidence="9">DHNA</shortName>
            <ecNumber evidence="9">4.1.2.25</ecNumber>
        </recommendedName>
        <alternativeName>
            <fullName evidence="9">7,8-dihydroneopterin aldolase</fullName>
        </alternativeName>
    </domain>
    <domain>
        <recommendedName>
            <fullName evidence="9">2-amino-4-hydroxy-6-hydroxymethyldihydropteridine pyrophosphokinase</fullName>
            <ecNumber evidence="9">2.7.6.3</ecNumber>
        </recommendedName>
        <alternativeName>
            <fullName evidence="9">6-hydroxymethyl-7,8-dihydropterin pyrophosphokinase</fullName>
            <shortName evidence="9">PPPK</shortName>
        </alternativeName>
        <alternativeName>
            <fullName evidence="9">7,8-dihydro-6-hydroxymethylpterin pyrophosphokinase</fullName>
            <shortName evidence="9">HPPK</shortName>
        </alternativeName>
    </domain>
</protein>
<dbReference type="EC" id="4.1.2.25" evidence="9"/>
<dbReference type="GO" id="GO:0016301">
    <property type="term" value="F:kinase activity"/>
    <property type="evidence" value="ECO:0007669"/>
    <property type="project" value="UniProtKB-KW"/>
</dbReference>
<dbReference type="UniPathway" id="UPA00077">
    <property type="reaction ID" value="UER00154"/>
</dbReference>
<dbReference type="InterPro" id="IPR000550">
    <property type="entry name" value="Hppk"/>
</dbReference>
<dbReference type="InterPro" id="IPR006156">
    <property type="entry name" value="Dihydroneopterin_aldolase"/>
</dbReference>
<dbReference type="PANTHER" id="PTHR43071">
    <property type="entry name" value="2-AMINO-4-HYDROXY-6-HYDROXYMETHYLDIHYDROPTERIDINE PYROPHOSPHOKINASE"/>
    <property type="match status" value="1"/>
</dbReference>
<evidence type="ECO:0000256" key="4">
    <source>
        <dbReference type="ARBA" id="ARBA00022679"/>
    </source>
</evidence>
<dbReference type="InterPro" id="IPR006157">
    <property type="entry name" value="FolB_dom"/>
</dbReference>
<dbReference type="RefSeq" id="WP_022239758.1">
    <property type="nucleotide sequence ID" value="NZ_CACRSY010000016.1"/>
</dbReference>
<accession>A0A6N2VHK4</accession>
<comment type="function">
    <text evidence="9">Catalyzes the conversion of 7,8-dihydroneopterin to 6-hydroxymethyl-7,8-dihydropterin.</text>
</comment>
<dbReference type="SUPFAM" id="SSF55083">
    <property type="entry name" value="6-hydroxymethyl-7,8-dihydropterin pyrophosphokinase, HPPK"/>
    <property type="match status" value="1"/>
</dbReference>
<comment type="pathway">
    <text evidence="9">Cofactor biosynthesis; tetrahydrofolate biosynthesis; 2-amino-4-hydroxy-6-hydroxymethyl-7,8-dihydropteridine diphosphate from 7,8-dihydroneopterin triphosphate: step 3/4.</text>
</comment>
<dbReference type="PROSITE" id="PS00794">
    <property type="entry name" value="HPPK"/>
    <property type="match status" value="1"/>
</dbReference>
<gene>
    <name evidence="11" type="primary">sulD</name>
    <name evidence="11" type="ORF">BHLFYP23_01068</name>
</gene>
<evidence type="ECO:0000256" key="6">
    <source>
        <dbReference type="ARBA" id="ARBA00022777"/>
    </source>
</evidence>
<keyword evidence="4" id="KW-0808">Transferase</keyword>
<dbReference type="CDD" id="cd00483">
    <property type="entry name" value="HPPK"/>
    <property type="match status" value="1"/>
</dbReference>
<dbReference type="NCBIfam" id="TIGR01498">
    <property type="entry name" value="folK"/>
    <property type="match status" value="1"/>
</dbReference>
<reference evidence="11" key="1">
    <citation type="submission" date="2019-11" db="EMBL/GenBank/DDBJ databases">
        <authorList>
            <person name="Feng L."/>
        </authorList>
    </citation>
    <scope>NUCLEOTIDE SEQUENCE</scope>
    <source>
        <strain evidence="11">BhanseniiLFYP23</strain>
    </source>
</reference>
<name>A0A6N2VHK4_BLAHA</name>
<dbReference type="GO" id="GO:0005524">
    <property type="term" value="F:ATP binding"/>
    <property type="evidence" value="ECO:0007669"/>
    <property type="project" value="UniProtKB-KW"/>
</dbReference>
<keyword evidence="9" id="KW-0456">Lyase</keyword>
<dbReference type="InterPro" id="IPR035907">
    <property type="entry name" value="Hppk_sf"/>
</dbReference>
<evidence type="ECO:0000256" key="1">
    <source>
        <dbReference type="ARBA" id="ARBA00000198"/>
    </source>
</evidence>
<dbReference type="InterPro" id="IPR043133">
    <property type="entry name" value="GTP-CH-I_C/QueF"/>
</dbReference>
<dbReference type="AlphaFoldDB" id="A0A6N2VHK4"/>
<dbReference type="SMART" id="SM00905">
    <property type="entry name" value="FolB"/>
    <property type="match status" value="1"/>
</dbReference>
<proteinExistence type="inferred from homology"/>
<dbReference type="Pfam" id="PF01288">
    <property type="entry name" value="HPPK"/>
    <property type="match status" value="1"/>
</dbReference>
<evidence type="ECO:0000313" key="11">
    <source>
        <dbReference type="EMBL" id="VYT29137.1"/>
    </source>
</evidence>
<dbReference type="CDD" id="cd00534">
    <property type="entry name" value="DHNA_DHNTPE"/>
    <property type="match status" value="1"/>
</dbReference>
<dbReference type="GO" id="GO:0046656">
    <property type="term" value="P:folic acid biosynthetic process"/>
    <property type="evidence" value="ECO:0007669"/>
    <property type="project" value="UniProtKB-UniRule"/>
</dbReference>
<dbReference type="SUPFAM" id="SSF55620">
    <property type="entry name" value="Tetrahydrobiopterin biosynthesis enzymes-like"/>
    <property type="match status" value="1"/>
</dbReference>
<evidence type="ECO:0000256" key="7">
    <source>
        <dbReference type="ARBA" id="ARBA00022840"/>
    </source>
</evidence>
<evidence type="ECO:0000256" key="8">
    <source>
        <dbReference type="ARBA" id="ARBA00022909"/>
    </source>
</evidence>
<dbReference type="EC" id="2.7.6.3" evidence="9"/>
<keyword evidence="5" id="KW-0547">Nucleotide-binding</keyword>
<comment type="catalytic activity">
    <reaction evidence="1">
        <text>6-hydroxymethyl-7,8-dihydropterin + ATP = (7,8-dihydropterin-6-yl)methyl diphosphate + AMP + H(+)</text>
        <dbReference type="Rhea" id="RHEA:11412"/>
        <dbReference type="ChEBI" id="CHEBI:15378"/>
        <dbReference type="ChEBI" id="CHEBI:30616"/>
        <dbReference type="ChEBI" id="CHEBI:44841"/>
        <dbReference type="ChEBI" id="CHEBI:72950"/>
        <dbReference type="ChEBI" id="CHEBI:456215"/>
        <dbReference type="EC" id="2.7.6.3"/>
    </reaction>
</comment>
<comment type="similarity">
    <text evidence="9">Belongs to the DHNA family.</text>
</comment>
<organism evidence="11">
    <name type="scientific">Blautia hansenii</name>
    <name type="common">Ruminococcus hansenii</name>
    <dbReference type="NCBI Taxonomy" id="1322"/>
    <lineage>
        <taxon>Bacteria</taxon>
        <taxon>Bacillati</taxon>
        <taxon>Bacillota</taxon>
        <taxon>Clostridia</taxon>
        <taxon>Lachnospirales</taxon>
        <taxon>Lachnospiraceae</taxon>
        <taxon>Blautia</taxon>
    </lineage>
</organism>
<dbReference type="GO" id="GO:0004150">
    <property type="term" value="F:dihydroneopterin aldolase activity"/>
    <property type="evidence" value="ECO:0007669"/>
    <property type="project" value="UniProtKB-UniRule"/>
</dbReference>
<feature type="domain" description="7,8-dihydro-6-hydroxymethylpterin-pyrophosphokinase" evidence="10">
    <location>
        <begin position="209"/>
        <end position="220"/>
    </location>
</feature>
<dbReference type="Gene3D" id="3.30.1130.10">
    <property type="match status" value="1"/>
</dbReference>
<evidence type="ECO:0000256" key="3">
    <source>
        <dbReference type="ARBA" id="ARBA00009640"/>
    </source>
</evidence>
<comment type="catalytic activity">
    <reaction evidence="9">
        <text>7,8-dihydroneopterin = 6-hydroxymethyl-7,8-dihydropterin + glycolaldehyde</text>
        <dbReference type="Rhea" id="RHEA:10540"/>
        <dbReference type="ChEBI" id="CHEBI:17001"/>
        <dbReference type="ChEBI" id="CHEBI:17071"/>
        <dbReference type="ChEBI" id="CHEBI:44841"/>
        <dbReference type="EC" id="4.1.2.25"/>
    </reaction>
</comment>
<keyword evidence="6" id="KW-0418">Kinase</keyword>
<comment type="similarity">
    <text evidence="3">In the N-terminal section; belongs to the DHNA family.</text>
</comment>
<comment type="pathway">
    <text evidence="2">Cofactor biosynthesis; tetrahydrofolate biosynthesis; 2-amino-4-hydroxy-6-hydroxymethyl-7,8-dihydropteridine diphosphate from 7,8-dihydroneopterin triphosphate: step 4/4.</text>
</comment>
<dbReference type="GO" id="GO:0003848">
    <property type="term" value="F:2-amino-4-hydroxy-6-hydroxymethyldihydropteridine diphosphokinase activity"/>
    <property type="evidence" value="ECO:0007669"/>
    <property type="project" value="UniProtKB-EC"/>
</dbReference>
<dbReference type="Gene3D" id="3.30.70.560">
    <property type="entry name" value="7,8-Dihydro-6-hydroxymethylpterin-pyrophosphokinase HPPK"/>
    <property type="match status" value="1"/>
</dbReference>
<dbReference type="PANTHER" id="PTHR43071:SF1">
    <property type="entry name" value="2-AMINO-4-HYDROXY-6-HYDROXYMETHYLDIHYDROPTERIDINE PYROPHOSPHOKINASE"/>
    <property type="match status" value="1"/>
</dbReference>